<dbReference type="Proteomes" id="UP001392437">
    <property type="component" value="Unassembled WGS sequence"/>
</dbReference>
<dbReference type="AlphaFoldDB" id="A0AAW0QIA9"/>
<accession>A0AAW0QIA9</accession>
<dbReference type="EMBL" id="JAQQWP010000008">
    <property type="protein sequence ID" value="KAK8104958.1"/>
    <property type="molecule type" value="Genomic_DNA"/>
</dbReference>
<protein>
    <submittedName>
        <fullName evidence="1">Uncharacterized protein</fullName>
    </submittedName>
</protein>
<keyword evidence="2" id="KW-1185">Reference proteome</keyword>
<dbReference type="InterPro" id="IPR023213">
    <property type="entry name" value="CAT-like_dom_sf"/>
</dbReference>
<sequence>MASDELPRFSLFRDLPAELRLLVWKEALAVDCVWAAVVAEPESQHLDGIRQIVREARFRMQFVGPAPHWVGQACLEARETMKAVFGPPFRGPRGPKLIVGDETSTPGGRYYWINPATTVLVFHSPRHSNRLLREFAPDELARVRHLAVFWSHWATIAAFNMRLREDCPGLRTLIVEKGRLQFQKCAEHMRYPPMDLGTAARYAQLSHPDVPVVDDEHPRSREFRERTFVWKDDTPVKPRVHLLTDQGPMADSPSPVLDSRTKFRRTPLWSFYLFRHDHKANDDGGQGFLEGLCGNLRNTLAHFPKFCTQVAPLENGEVVMVWAGNEANDIFQSVSKRTVDEVLAIVEQPAAAKNLELPEPRDCFRVDAIELKDGCCVAFRAHHTVADGGVLKLLAQGVAEGNVPPSAVRLRRQELA</sequence>
<evidence type="ECO:0000313" key="2">
    <source>
        <dbReference type="Proteomes" id="UP001392437"/>
    </source>
</evidence>
<name>A0AAW0QIA9_9PEZI</name>
<comment type="caution">
    <text evidence="1">The sequence shown here is derived from an EMBL/GenBank/DDBJ whole genome shotgun (WGS) entry which is preliminary data.</text>
</comment>
<reference evidence="1 2" key="1">
    <citation type="submission" date="2023-01" db="EMBL/GenBank/DDBJ databases">
        <title>Analysis of 21 Apiospora genomes using comparative genomics revels a genus with tremendous synthesis potential of carbohydrate active enzymes and secondary metabolites.</title>
        <authorList>
            <person name="Sorensen T."/>
        </authorList>
    </citation>
    <scope>NUCLEOTIDE SEQUENCE [LARGE SCALE GENOMIC DNA]</scope>
    <source>
        <strain evidence="1 2">CBS 117206</strain>
    </source>
</reference>
<organism evidence="1 2">
    <name type="scientific">Apiospora kogelbergensis</name>
    <dbReference type="NCBI Taxonomy" id="1337665"/>
    <lineage>
        <taxon>Eukaryota</taxon>
        <taxon>Fungi</taxon>
        <taxon>Dikarya</taxon>
        <taxon>Ascomycota</taxon>
        <taxon>Pezizomycotina</taxon>
        <taxon>Sordariomycetes</taxon>
        <taxon>Xylariomycetidae</taxon>
        <taxon>Amphisphaeriales</taxon>
        <taxon>Apiosporaceae</taxon>
        <taxon>Apiospora</taxon>
    </lineage>
</organism>
<dbReference type="Gene3D" id="3.30.559.10">
    <property type="entry name" value="Chloramphenicol acetyltransferase-like domain"/>
    <property type="match status" value="1"/>
</dbReference>
<proteinExistence type="predicted"/>
<gene>
    <name evidence="1" type="ORF">PG999_008317</name>
</gene>
<evidence type="ECO:0000313" key="1">
    <source>
        <dbReference type="EMBL" id="KAK8104958.1"/>
    </source>
</evidence>